<dbReference type="Proteomes" id="UP001642540">
    <property type="component" value="Unassembled WGS sequence"/>
</dbReference>
<accession>A0ABP1RN24</accession>
<reference evidence="2 3" key="1">
    <citation type="submission" date="2024-08" db="EMBL/GenBank/DDBJ databases">
        <authorList>
            <person name="Cucini C."/>
            <person name="Frati F."/>
        </authorList>
    </citation>
    <scope>NUCLEOTIDE SEQUENCE [LARGE SCALE GENOMIC DNA]</scope>
</reference>
<keyword evidence="3" id="KW-1185">Reference proteome</keyword>
<feature type="compositionally biased region" description="Acidic residues" evidence="1">
    <location>
        <begin position="13"/>
        <end position="22"/>
    </location>
</feature>
<gene>
    <name evidence="2" type="ORF">ODALV1_LOCUS24055</name>
</gene>
<feature type="region of interest" description="Disordered" evidence="1">
    <location>
        <begin position="1"/>
        <end position="29"/>
    </location>
</feature>
<feature type="compositionally biased region" description="Basic and acidic residues" evidence="1">
    <location>
        <begin position="196"/>
        <end position="212"/>
    </location>
</feature>
<protein>
    <submittedName>
        <fullName evidence="2">Uncharacterized protein</fullName>
    </submittedName>
</protein>
<sequence length="302" mass="32809">MAFQEIEVIDLTSDTEDDEEGSAGESIAEKVGEVVIDNLPAAEVNVGEDEGASSASSDSIECENIQLQAEQESPLYAVFDLNGDIGRQCLYLFSQVSAQKRGETDSEVMATANQQSGEAGCEEKDDEEEEAGLPDASDSGLRDSSEGPAFEPEMTEAIASTSKNREESISPAKMLVLGQPEAHDSLQASSSSDSDQTDKQNEEEKQKKDLVCPRTVEYKGKILPMKNYSIKLTRCDTRLGAPRNPEVAEATRQSATMDESPRPRVPAAPRRKIKPVKSGRELKLRSCVSRTRSKKPYGPSKA</sequence>
<feature type="compositionally biased region" description="Acidic residues" evidence="1">
    <location>
        <begin position="123"/>
        <end position="132"/>
    </location>
</feature>
<dbReference type="EMBL" id="CAXLJM020000086">
    <property type="protein sequence ID" value="CAL8131168.1"/>
    <property type="molecule type" value="Genomic_DNA"/>
</dbReference>
<proteinExistence type="predicted"/>
<feature type="region of interest" description="Disordered" evidence="1">
    <location>
        <begin position="100"/>
        <end position="212"/>
    </location>
</feature>
<evidence type="ECO:0000313" key="2">
    <source>
        <dbReference type="EMBL" id="CAL8131168.1"/>
    </source>
</evidence>
<feature type="region of interest" description="Disordered" evidence="1">
    <location>
        <begin position="238"/>
        <end position="302"/>
    </location>
</feature>
<evidence type="ECO:0000256" key="1">
    <source>
        <dbReference type="SAM" id="MobiDB-lite"/>
    </source>
</evidence>
<evidence type="ECO:0000313" key="3">
    <source>
        <dbReference type="Proteomes" id="UP001642540"/>
    </source>
</evidence>
<organism evidence="2 3">
    <name type="scientific">Orchesella dallaii</name>
    <dbReference type="NCBI Taxonomy" id="48710"/>
    <lineage>
        <taxon>Eukaryota</taxon>
        <taxon>Metazoa</taxon>
        <taxon>Ecdysozoa</taxon>
        <taxon>Arthropoda</taxon>
        <taxon>Hexapoda</taxon>
        <taxon>Collembola</taxon>
        <taxon>Entomobryomorpha</taxon>
        <taxon>Entomobryoidea</taxon>
        <taxon>Orchesellidae</taxon>
        <taxon>Orchesellinae</taxon>
        <taxon>Orchesella</taxon>
    </lineage>
</organism>
<name>A0ABP1RN24_9HEXA</name>
<feature type="compositionally biased region" description="Low complexity" evidence="1">
    <location>
        <begin position="185"/>
        <end position="194"/>
    </location>
</feature>
<comment type="caution">
    <text evidence="2">The sequence shown here is derived from an EMBL/GenBank/DDBJ whole genome shotgun (WGS) entry which is preliminary data.</text>
</comment>